<dbReference type="EMBL" id="LAZR01006284">
    <property type="protein sequence ID" value="KKM93298.1"/>
    <property type="molecule type" value="Genomic_DNA"/>
</dbReference>
<evidence type="ECO:0000313" key="1">
    <source>
        <dbReference type="EMBL" id="KKM63277.1"/>
    </source>
</evidence>
<dbReference type="AlphaFoldDB" id="A0A0F9LIP7"/>
<dbReference type="EMBL" id="LAZR01011129">
    <property type="protein sequence ID" value="KKM63277.1"/>
    <property type="molecule type" value="Genomic_DNA"/>
</dbReference>
<proteinExistence type="predicted"/>
<gene>
    <name evidence="2" type="ORF">LCGC14_1209730</name>
    <name evidence="1" type="ORF">LCGC14_1513030</name>
</gene>
<evidence type="ECO:0000313" key="2">
    <source>
        <dbReference type="EMBL" id="KKM93298.1"/>
    </source>
</evidence>
<protein>
    <submittedName>
        <fullName evidence="2">Uncharacterized protein</fullName>
    </submittedName>
</protein>
<sequence length="60" mass="7059">MTDDFKCACCKQTFTKTWSDKEALKSSEKEFGQIEKWLDDVEVVCDDCYRHIMAANKEKM</sequence>
<reference evidence="2" key="1">
    <citation type="journal article" date="2015" name="Nature">
        <title>Complex archaea that bridge the gap between prokaryotes and eukaryotes.</title>
        <authorList>
            <person name="Spang A."/>
            <person name="Saw J.H."/>
            <person name="Jorgensen S.L."/>
            <person name="Zaremba-Niedzwiedzka K."/>
            <person name="Martijn J."/>
            <person name="Lind A.E."/>
            <person name="van Eijk R."/>
            <person name="Schleper C."/>
            <person name="Guy L."/>
            <person name="Ettema T.J."/>
        </authorList>
    </citation>
    <scope>NUCLEOTIDE SEQUENCE</scope>
</reference>
<accession>A0A0F9LIP7</accession>
<comment type="caution">
    <text evidence="2">The sequence shown here is derived from an EMBL/GenBank/DDBJ whole genome shotgun (WGS) entry which is preliminary data.</text>
</comment>
<name>A0A0F9LIP7_9ZZZZ</name>
<organism evidence="2">
    <name type="scientific">marine sediment metagenome</name>
    <dbReference type="NCBI Taxonomy" id="412755"/>
    <lineage>
        <taxon>unclassified sequences</taxon>
        <taxon>metagenomes</taxon>
        <taxon>ecological metagenomes</taxon>
    </lineage>
</organism>